<proteinExistence type="predicted"/>
<dbReference type="STRING" id="74649.A0A2P6QM09"/>
<comment type="caution">
    <text evidence="1">The sequence shown here is derived from an EMBL/GenBank/DDBJ whole genome shotgun (WGS) entry which is preliminary data.</text>
</comment>
<name>A0A2P6QM09_ROSCH</name>
<reference evidence="1 2" key="1">
    <citation type="journal article" date="2018" name="Nat. Genet.">
        <title>The Rosa genome provides new insights in the design of modern roses.</title>
        <authorList>
            <person name="Bendahmane M."/>
        </authorList>
    </citation>
    <scope>NUCLEOTIDE SEQUENCE [LARGE SCALE GENOMIC DNA]</scope>
    <source>
        <strain evidence="2">cv. Old Blush</strain>
    </source>
</reference>
<sequence>MQKPIIQLCDFLSGVEAFEHGTKFCYGITITLSAHNIVAASSSAEFLELGVRLVITNSPTFFSLLVVCYRLYLSNMCEVEKGNLIYKL</sequence>
<dbReference type="Gramene" id="PRQ35227">
    <property type="protein sequence ID" value="PRQ35227"/>
    <property type="gene ID" value="RchiOBHm_Chr5g0077711"/>
</dbReference>
<evidence type="ECO:0000313" key="1">
    <source>
        <dbReference type="EMBL" id="PRQ35227.1"/>
    </source>
</evidence>
<organism evidence="1 2">
    <name type="scientific">Rosa chinensis</name>
    <name type="common">China rose</name>
    <dbReference type="NCBI Taxonomy" id="74649"/>
    <lineage>
        <taxon>Eukaryota</taxon>
        <taxon>Viridiplantae</taxon>
        <taxon>Streptophyta</taxon>
        <taxon>Embryophyta</taxon>
        <taxon>Tracheophyta</taxon>
        <taxon>Spermatophyta</taxon>
        <taxon>Magnoliopsida</taxon>
        <taxon>eudicotyledons</taxon>
        <taxon>Gunneridae</taxon>
        <taxon>Pentapetalae</taxon>
        <taxon>rosids</taxon>
        <taxon>fabids</taxon>
        <taxon>Rosales</taxon>
        <taxon>Rosaceae</taxon>
        <taxon>Rosoideae</taxon>
        <taxon>Rosoideae incertae sedis</taxon>
        <taxon>Rosa</taxon>
    </lineage>
</organism>
<accession>A0A2P6QM09</accession>
<protein>
    <submittedName>
        <fullName evidence="1">Uncharacterized protein</fullName>
    </submittedName>
</protein>
<dbReference type="EMBL" id="PDCK01000043">
    <property type="protein sequence ID" value="PRQ35227.1"/>
    <property type="molecule type" value="Genomic_DNA"/>
</dbReference>
<evidence type="ECO:0000313" key="2">
    <source>
        <dbReference type="Proteomes" id="UP000238479"/>
    </source>
</evidence>
<gene>
    <name evidence="1" type="ORF">RchiOBHm_Chr5g0077711</name>
</gene>
<dbReference type="Proteomes" id="UP000238479">
    <property type="component" value="Chromosome 5"/>
</dbReference>
<dbReference type="AlphaFoldDB" id="A0A2P6QM09"/>
<keyword evidence="2" id="KW-1185">Reference proteome</keyword>